<keyword evidence="2" id="KW-0808">Transferase</keyword>
<keyword evidence="3 6" id="KW-0418">Kinase</keyword>
<keyword evidence="1" id="KW-0723">Serine/threonine-protein kinase</keyword>
<dbReference type="Pfam" id="PF02816">
    <property type="entry name" value="Alpha_kinase"/>
    <property type="match status" value="1"/>
</dbReference>
<dbReference type="Proteomes" id="UP000325313">
    <property type="component" value="Unassembled WGS sequence"/>
</dbReference>
<feature type="region of interest" description="Disordered" evidence="4">
    <location>
        <begin position="528"/>
        <end position="550"/>
    </location>
</feature>
<dbReference type="AlphaFoldDB" id="A0A5B0LIM1"/>
<dbReference type="SUPFAM" id="SSF56112">
    <property type="entry name" value="Protein kinase-like (PK-like)"/>
    <property type="match status" value="1"/>
</dbReference>
<dbReference type="InterPro" id="IPR004166">
    <property type="entry name" value="a-kinase_dom"/>
</dbReference>
<evidence type="ECO:0000313" key="7">
    <source>
        <dbReference type="Proteomes" id="UP000325313"/>
    </source>
</evidence>
<accession>A0A5B0LIM1</accession>
<dbReference type="Gene3D" id="3.20.200.10">
    <property type="entry name" value="MHCK/EF2 kinase"/>
    <property type="match status" value="1"/>
</dbReference>
<name>A0A5B0LIM1_PUCGR</name>
<evidence type="ECO:0000256" key="4">
    <source>
        <dbReference type="SAM" id="MobiDB-lite"/>
    </source>
</evidence>
<proteinExistence type="predicted"/>
<dbReference type="EMBL" id="VDEP01000515">
    <property type="protein sequence ID" value="KAA1064125.1"/>
    <property type="molecule type" value="Genomic_DNA"/>
</dbReference>
<dbReference type="GO" id="GO:0004674">
    <property type="term" value="F:protein serine/threonine kinase activity"/>
    <property type="evidence" value="ECO:0007669"/>
    <property type="project" value="UniProtKB-KW"/>
</dbReference>
<keyword evidence="6" id="KW-0251">Elongation factor</keyword>
<evidence type="ECO:0000256" key="3">
    <source>
        <dbReference type="ARBA" id="ARBA00022777"/>
    </source>
</evidence>
<dbReference type="GO" id="GO:0005524">
    <property type="term" value="F:ATP binding"/>
    <property type="evidence" value="ECO:0007669"/>
    <property type="project" value="InterPro"/>
</dbReference>
<sequence>MSCIQCGNTPTVLGEYCLECVRSVKVKQQPAFQPTISPTPTSDAVTEAMRIKREEAINLARGLYGIPTPSAGSLSVPSSMKPPPPPPVHSNLVLQQNPDFPYASARAQRNSACKPYSTSRPRLTIKQSASGKGAIPLENPPYRVSVQCGFEVRHKNKWVSNQAPMRVATWIFPGDPNAHQALLLELTKRHEGKMQLQIKNYDGRLFFSEKHFPFCRLGTRKGSVIDQEGFIQFLKENKAIDLLLDYDEFEDHEEDEEEACGMETQSRQYALRSATTASFNSRANTPSVGSTLAISNDREDSTFSLPTITTKPPVITQENSPDIVVATSAHQIGLGSIKTPVDQVVEPVVIYKKSPPWLAPAILDLKDLSWDRFGTPEHSSTFRGHDDTGWANGLRSQLDPDGLYITLRICSYRVHYNQVVRIKDTSKIIHAEILDSGVIYPMVAEYTLVRKNLRQANESYETEPNYAMRTYAVSRQFMALFCKVIGSSKASSDERQLASTLRIIDGFPVHDDFECGKTNECFDFSQENDMIDGPDSGDGNGNNTSNIEEPLDNEKPRRVFFFQEKIEGYRTLLPPMANDYGISNASSPIDKILHAFQHWVYVSTKGQMIITNLKGNPPLITKPKVIDVNPRSYWYQCQDTKAMMAHFLKKHTCTNLCQVLGLPPLVEIVWTPTAKSLRPHQEYDLNNINHNSARPQMTSDQLELLAVVRQGQKALVSKLF</sequence>
<evidence type="ECO:0000256" key="1">
    <source>
        <dbReference type="ARBA" id="ARBA00022527"/>
    </source>
</evidence>
<gene>
    <name evidence="6" type="primary">EEF2K_3</name>
    <name evidence="6" type="ORF">PGTUg99_006399</name>
</gene>
<dbReference type="InterPro" id="IPR011009">
    <property type="entry name" value="Kinase-like_dom_sf"/>
</dbReference>
<dbReference type="GO" id="GO:0003746">
    <property type="term" value="F:translation elongation factor activity"/>
    <property type="evidence" value="ECO:0007669"/>
    <property type="project" value="UniProtKB-KW"/>
</dbReference>
<organism evidence="6 7">
    <name type="scientific">Puccinia graminis f. sp. tritici</name>
    <dbReference type="NCBI Taxonomy" id="56615"/>
    <lineage>
        <taxon>Eukaryota</taxon>
        <taxon>Fungi</taxon>
        <taxon>Dikarya</taxon>
        <taxon>Basidiomycota</taxon>
        <taxon>Pucciniomycotina</taxon>
        <taxon>Pucciniomycetes</taxon>
        <taxon>Pucciniales</taxon>
        <taxon>Pucciniaceae</taxon>
        <taxon>Puccinia</taxon>
    </lineage>
</organism>
<protein>
    <submittedName>
        <fullName evidence="6">Eukaryotic elongation factor-2 kinase</fullName>
    </submittedName>
</protein>
<evidence type="ECO:0000313" key="6">
    <source>
        <dbReference type="EMBL" id="KAA1064125.1"/>
    </source>
</evidence>
<comment type="caution">
    <text evidence="6">The sequence shown here is derived from an EMBL/GenBank/DDBJ whole genome shotgun (WGS) entry which is preliminary data.</text>
</comment>
<dbReference type="PROSITE" id="PS51158">
    <property type="entry name" value="ALPHA_KINASE"/>
    <property type="match status" value="1"/>
</dbReference>
<evidence type="ECO:0000259" key="5">
    <source>
        <dbReference type="PROSITE" id="PS51158"/>
    </source>
</evidence>
<reference evidence="6 7" key="1">
    <citation type="submission" date="2019-05" db="EMBL/GenBank/DDBJ databases">
        <title>Emergence of the Ug99 lineage of the wheat stem rust pathogen through somatic hybridization.</title>
        <authorList>
            <person name="Li F."/>
            <person name="Upadhyaya N.M."/>
            <person name="Sperschneider J."/>
            <person name="Matny O."/>
            <person name="Nguyen-Phuc H."/>
            <person name="Mago R."/>
            <person name="Raley C."/>
            <person name="Miller M.E."/>
            <person name="Silverstein K.A.T."/>
            <person name="Henningsen E."/>
            <person name="Hirsch C.D."/>
            <person name="Visser B."/>
            <person name="Pretorius Z.A."/>
            <person name="Steffenson B.J."/>
            <person name="Schwessinger B."/>
            <person name="Dodds P.N."/>
            <person name="Figueroa M."/>
        </authorList>
    </citation>
    <scope>NUCLEOTIDE SEQUENCE [LARGE SCALE GENOMIC DNA]</scope>
    <source>
        <strain evidence="6 7">Ug99</strain>
    </source>
</reference>
<feature type="domain" description="Alpha-type protein kinase" evidence="5">
    <location>
        <begin position="404"/>
        <end position="665"/>
    </location>
</feature>
<keyword evidence="6" id="KW-0648">Protein biosynthesis</keyword>
<evidence type="ECO:0000256" key="2">
    <source>
        <dbReference type="ARBA" id="ARBA00022679"/>
    </source>
</evidence>